<comment type="caution">
    <text evidence="1">The sequence shown here is derived from an EMBL/GenBank/DDBJ whole genome shotgun (WGS) entry which is preliminary data.</text>
</comment>
<gene>
    <name evidence="1" type="ORF">Pint_14556</name>
</gene>
<dbReference type="Proteomes" id="UP001163603">
    <property type="component" value="Chromosome 8"/>
</dbReference>
<proteinExistence type="predicted"/>
<name>A0ACC0Y3W9_9ROSI</name>
<evidence type="ECO:0000313" key="2">
    <source>
        <dbReference type="Proteomes" id="UP001163603"/>
    </source>
</evidence>
<evidence type="ECO:0000313" key="1">
    <source>
        <dbReference type="EMBL" id="KAJ0029961.1"/>
    </source>
</evidence>
<protein>
    <submittedName>
        <fullName evidence="1">Uncharacterized protein</fullName>
    </submittedName>
</protein>
<organism evidence="1 2">
    <name type="scientific">Pistacia integerrima</name>
    <dbReference type="NCBI Taxonomy" id="434235"/>
    <lineage>
        <taxon>Eukaryota</taxon>
        <taxon>Viridiplantae</taxon>
        <taxon>Streptophyta</taxon>
        <taxon>Embryophyta</taxon>
        <taxon>Tracheophyta</taxon>
        <taxon>Spermatophyta</taxon>
        <taxon>Magnoliopsida</taxon>
        <taxon>eudicotyledons</taxon>
        <taxon>Gunneridae</taxon>
        <taxon>Pentapetalae</taxon>
        <taxon>rosids</taxon>
        <taxon>malvids</taxon>
        <taxon>Sapindales</taxon>
        <taxon>Anacardiaceae</taxon>
        <taxon>Pistacia</taxon>
    </lineage>
</organism>
<accession>A0ACC0Y3W9</accession>
<keyword evidence="2" id="KW-1185">Reference proteome</keyword>
<dbReference type="EMBL" id="CM047743">
    <property type="protein sequence ID" value="KAJ0029961.1"/>
    <property type="molecule type" value="Genomic_DNA"/>
</dbReference>
<sequence length="71" mass="8332">MRKSKQRKFESLPHIFTKLGVNEYLSKHGCTEFARQDSVAYIENPDLIESVNGRPVFCKMDTSFYDTRFHS</sequence>
<reference evidence="2" key="1">
    <citation type="journal article" date="2023" name="G3 (Bethesda)">
        <title>Genome assembly and association tests identify interacting loci associated with vigor, precocity, and sex in interspecific pistachio rootstocks.</title>
        <authorList>
            <person name="Palmer W."/>
            <person name="Jacygrad E."/>
            <person name="Sagayaradj S."/>
            <person name="Cavanaugh K."/>
            <person name="Han R."/>
            <person name="Bertier L."/>
            <person name="Beede B."/>
            <person name="Kafkas S."/>
            <person name="Golino D."/>
            <person name="Preece J."/>
            <person name="Michelmore R."/>
        </authorList>
    </citation>
    <scope>NUCLEOTIDE SEQUENCE [LARGE SCALE GENOMIC DNA]</scope>
</reference>